<gene>
    <name evidence="5" type="ORF">JX265_007873</name>
</gene>
<dbReference type="GO" id="GO:0000127">
    <property type="term" value="C:transcription factor TFIIIC complex"/>
    <property type="evidence" value="ECO:0007669"/>
    <property type="project" value="TreeGrafter"/>
</dbReference>
<comment type="caution">
    <text evidence="5">The sequence shown here is derived from an EMBL/GenBank/DDBJ whole genome shotgun (WGS) entry which is preliminary data.</text>
</comment>
<feature type="compositionally biased region" description="Basic and acidic residues" evidence="4">
    <location>
        <begin position="643"/>
        <end position="652"/>
    </location>
</feature>
<evidence type="ECO:0000256" key="4">
    <source>
        <dbReference type="SAM" id="MobiDB-lite"/>
    </source>
</evidence>
<dbReference type="InterPro" id="IPR036322">
    <property type="entry name" value="WD40_repeat_dom_sf"/>
</dbReference>
<feature type="region of interest" description="Disordered" evidence="4">
    <location>
        <begin position="640"/>
        <end position="692"/>
    </location>
</feature>
<keyword evidence="6" id="KW-1185">Reference proteome</keyword>
<feature type="compositionally biased region" description="Basic residues" evidence="4">
    <location>
        <begin position="656"/>
        <end position="674"/>
    </location>
</feature>
<evidence type="ECO:0000313" key="6">
    <source>
        <dbReference type="Proteomes" id="UP000829685"/>
    </source>
</evidence>
<comment type="subcellular location">
    <subcellularLocation>
        <location evidence="1">Nucleus</location>
    </subcellularLocation>
</comment>
<organism evidence="5 6">
    <name type="scientific">Neoarthrinium moseri</name>
    <dbReference type="NCBI Taxonomy" id="1658444"/>
    <lineage>
        <taxon>Eukaryota</taxon>
        <taxon>Fungi</taxon>
        <taxon>Dikarya</taxon>
        <taxon>Ascomycota</taxon>
        <taxon>Pezizomycotina</taxon>
        <taxon>Sordariomycetes</taxon>
        <taxon>Xylariomycetidae</taxon>
        <taxon>Amphisphaeriales</taxon>
        <taxon>Apiosporaceae</taxon>
        <taxon>Neoarthrinium</taxon>
    </lineage>
</organism>
<feature type="region of interest" description="Disordered" evidence="4">
    <location>
        <begin position="743"/>
        <end position="765"/>
    </location>
</feature>
<proteinExistence type="predicted"/>
<dbReference type="SMART" id="SM00320">
    <property type="entry name" value="WD40"/>
    <property type="match status" value="3"/>
</dbReference>
<feature type="compositionally biased region" description="Basic residues" evidence="4">
    <location>
        <begin position="1"/>
        <end position="14"/>
    </location>
</feature>
<dbReference type="InterPro" id="IPR001680">
    <property type="entry name" value="WD40_rpt"/>
</dbReference>
<evidence type="ECO:0000256" key="1">
    <source>
        <dbReference type="ARBA" id="ARBA00004123"/>
    </source>
</evidence>
<name>A0A9Q0ANB2_9PEZI</name>
<keyword evidence="2" id="KW-0804">Transcription</keyword>
<feature type="compositionally biased region" description="Acidic residues" evidence="4">
    <location>
        <begin position="38"/>
        <end position="71"/>
    </location>
</feature>
<dbReference type="SUPFAM" id="SSF50978">
    <property type="entry name" value="WD40 repeat-like"/>
    <property type="match status" value="1"/>
</dbReference>
<feature type="compositionally biased region" description="Acidic residues" evidence="4">
    <location>
        <begin position="678"/>
        <end position="691"/>
    </location>
</feature>
<evidence type="ECO:0000313" key="5">
    <source>
        <dbReference type="EMBL" id="KAI1866572.1"/>
    </source>
</evidence>
<protein>
    <submittedName>
        <fullName evidence="5">Uncharacterized protein</fullName>
    </submittedName>
</protein>
<keyword evidence="3" id="KW-0539">Nucleus</keyword>
<dbReference type="Proteomes" id="UP000829685">
    <property type="component" value="Unassembled WGS sequence"/>
</dbReference>
<reference evidence="5" key="1">
    <citation type="submission" date="2021-03" db="EMBL/GenBank/DDBJ databases">
        <title>Revisited historic fungal species revealed as producer of novel bioactive compounds through whole genome sequencing and comparative genomics.</title>
        <authorList>
            <person name="Vignolle G.A."/>
            <person name="Hochenegger N."/>
            <person name="Mach R.L."/>
            <person name="Mach-Aigner A.R."/>
            <person name="Javad Rahimi M."/>
            <person name="Salim K.A."/>
            <person name="Chan C.M."/>
            <person name="Lim L.B.L."/>
            <person name="Cai F."/>
            <person name="Druzhinina I.S."/>
            <person name="U'Ren J.M."/>
            <person name="Derntl C."/>
        </authorList>
    </citation>
    <scope>NUCLEOTIDE SEQUENCE</scope>
    <source>
        <strain evidence="5">TUCIM 5799</strain>
    </source>
</reference>
<dbReference type="PANTHER" id="PTHR15052">
    <property type="entry name" value="RNA POLYMERASE III TRANSCRIPTION INITIATION FACTOR COMPLEX SUBUNIT"/>
    <property type="match status" value="1"/>
</dbReference>
<feature type="compositionally biased region" description="Acidic residues" evidence="4">
    <location>
        <begin position="747"/>
        <end position="765"/>
    </location>
</feature>
<feature type="region of interest" description="Disordered" evidence="4">
    <location>
        <begin position="1"/>
        <end position="86"/>
    </location>
</feature>
<dbReference type="Gene3D" id="2.130.10.10">
    <property type="entry name" value="YVTN repeat-like/Quinoprotein amine dehydrogenase"/>
    <property type="match status" value="1"/>
</dbReference>
<evidence type="ECO:0000256" key="3">
    <source>
        <dbReference type="ARBA" id="ARBA00023242"/>
    </source>
</evidence>
<dbReference type="GO" id="GO:0005634">
    <property type="term" value="C:nucleus"/>
    <property type="evidence" value="ECO:0007669"/>
    <property type="project" value="UniProtKB-SubCell"/>
</dbReference>
<dbReference type="GO" id="GO:0006383">
    <property type="term" value="P:transcription by RNA polymerase III"/>
    <property type="evidence" value="ECO:0007669"/>
    <property type="project" value="TreeGrafter"/>
</dbReference>
<dbReference type="EMBL" id="JAFIMR010000020">
    <property type="protein sequence ID" value="KAI1866572.1"/>
    <property type="molecule type" value="Genomic_DNA"/>
</dbReference>
<dbReference type="AlphaFoldDB" id="A0A9Q0ANB2"/>
<dbReference type="InterPro" id="IPR052416">
    <property type="entry name" value="GTF3C_component"/>
</dbReference>
<evidence type="ECO:0000256" key="2">
    <source>
        <dbReference type="ARBA" id="ARBA00023163"/>
    </source>
</evidence>
<accession>A0A9Q0ANB2</accession>
<dbReference type="PANTHER" id="PTHR15052:SF2">
    <property type="entry name" value="GENERAL TRANSCRIPTION FACTOR 3C POLYPEPTIDE 2"/>
    <property type="match status" value="1"/>
</dbReference>
<dbReference type="InterPro" id="IPR015943">
    <property type="entry name" value="WD40/YVTN_repeat-like_dom_sf"/>
</dbReference>
<sequence length="765" mass="85032">MRLRASNKGKRFHPHNYFPELDSSDEDQQVPADKHDDSDDGFVGDDHAEDDFDKDDEVELEASSAEEDEVASEPASELEPTSHFPVSRRKQIVDAEALDEDGTKIACGQVQPYPTDSSAKWTRSYAGPVTRYARLPDLCKYWYGDRVGYAKIINGLVKLWARYEIYPPKLLLSKDQNLAKSPWVSSNFWEAQQQKFLDWYVNYLATRQKPSVYAPLSEATASRWYLPQAETGLTSLLGPHDDQKEHVLKQGDAIALLPDGGPAEEATEDDKVGGWMFDVGGIVLSMDWAPRIGEVDQLLAMTVIPYADQAFYQNPEETPHEATLKQGSVQIWSVPLKRSSKGLMAFSSSRPRLASALCTESGRVLRIQWCPVALTVGGVIGLLAVLMADGKVRVLEVRQSPSKNMRGTFEEIQEPLATIELKSEYNVKITSFAWLNVNRVAVGHSDGSVAVWSLYPCMMLQRHPIHSSPVMDIKSGYPSHPFIVATVPTGGVVTVTDLNRPNAELVYCANLSISLQPNLLAWCEHMRGFVSLWPSSSPANNSVSFMAIRTWPQTRFAAAANGQVTCLDVGTHHPYLLVGSTEGTLWLSNPFRRIFFFKNKHKKLRIFQHDYQALNVQDKDDQDTDQEVPRGVCRILHGFQPEHNAHPKHEKSNAMAKRHGGQKKAKKGKSKKKAPVIEAEEADEDLEDEGDGSAMPAGDITIHDPLTRISAVTWNPNIQFSWWAAAATASGLVRIMDLGTEQLGEGSSEDEEDFVDEDSDIVMGG</sequence>